<name>A0A0K6I5P1_9BURK</name>
<dbReference type="STRING" id="339866.GCA_001418255_02148"/>
<organism evidence="1 2">
    <name type="scientific">Thiomonas bhubaneswarensis</name>
    <dbReference type="NCBI Taxonomy" id="339866"/>
    <lineage>
        <taxon>Bacteria</taxon>
        <taxon>Pseudomonadati</taxon>
        <taxon>Pseudomonadota</taxon>
        <taxon>Betaproteobacteria</taxon>
        <taxon>Burkholderiales</taxon>
        <taxon>Thiomonas</taxon>
    </lineage>
</organism>
<dbReference type="EMBL" id="CYHF01000007">
    <property type="protein sequence ID" value="CUA98455.1"/>
    <property type="molecule type" value="Genomic_DNA"/>
</dbReference>
<evidence type="ECO:0000313" key="1">
    <source>
        <dbReference type="EMBL" id="CUA98455.1"/>
    </source>
</evidence>
<dbReference type="Proteomes" id="UP000183649">
    <property type="component" value="Unassembled WGS sequence"/>
</dbReference>
<proteinExistence type="predicted"/>
<sequence>MAEQDHITTETEKRLFSIRNLALGANALIRAHHDYDQSDDLVAAVELLARIAGEACHA</sequence>
<evidence type="ECO:0000313" key="2">
    <source>
        <dbReference type="Proteomes" id="UP000183649"/>
    </source>
</evidence>
<gene>
    <name evidence="1" type="ORF">Ga0061069_107109</name>
</gene>
<keyword evidence="2" id="KW-1185">Reference proteome</keyword>
<dbReference type="RefSeq" id="WP_156346983.1">
    <property type="nucleotide sequence ID" value="NZ_CYHF01000007.1"/>
</dbReference>
<reference evidence="2" key="1">
    <citation type="submission" date="2015-08" db="EMBL/GenBank/DDBJ databases">
        <authorList>
            <person name="Varghese N."/>
        </authorList>
    </citation>
    <scope>NUCLEOTIDE SEQUENCE [LARGE SCALE GENOMIC DNA]</scope>
    <source>
        <strain evidence="2">DSM 18181</strain>
    </source>
</reference>
<protein>
    <submittedName>
        <fullName evidence="1">Uncharacterized protein</fullName>
    </submittedName>
</protein>
<dbReference type="AlphaFoldDB" id="A0A0K6I5P1"/>
<accession>A0A0K6I5P1</accession>